<gene>
    <name evidence="1" type="ORF">HNQ08_003098</name>
</gene>
<protein>
    <submittedName>
        <fullName evidence="1">Uncharacterized protein</fullName>
    </submittedName>
</protein>
<dbReference type="Proteomes" id="UP000552709">
    <property type="component" value="Unassembled WGS sequence"/>
</dbReference>
<evidence type="ECO:0000313" key="1">
    <source>
        <dbReference type="EMBL" id="MBB5363991.1"/>
    </source>
</evidence>
<evidence type="ECO:0000313" key="2">
    <source>
        <dbReference type="Proteomes" id="UP000552709"/>
    </source>
</evidence>
<dbReference type="AlphaFoldDB" id="A0A7W8NF29"/>
<sequence length="250" mass="27029">MIERTLLDADQRPLLVCWRNTDEQALYVKEEGLPEVTPVGVIEDVGATGVRIYVGGDALRGGEYSLTLGTLGKDHAPLFDLQRTVMYAALRTRFIRRNLETLLVHPLRVKRTIRGSAQNGGQVEAQFAARVPFWLAPERFMTVTPGVPVPIGISGQMTVYPRIEIKAGNSAVVSPSILSDAGLTTVLSTIAAGQTLVLDARPGQWAVTLNGVDISRLLSGPQPYLLTGDRLLTVSAPGSLISMTWQEGNL</sequence>
<keyword evidence="2" id="KW-1185">Reference proteome</keyword>
<proteinExistence type="predicted"/>
<dbReference type="EMBL" id="JACHFL010000008">
    <property type="protein sequence ID" value="MBB5363991.1"/>
    <property type="molecule type" value="Genomic_DNA"/>
</dbReference>
<dbReference type="RefSeq" id="WP_184133742.1">
    <property type="nucleotide sequence ID" value="NZ_JACHFL010000008.1"/>
</dbReference>
<comment type="caution">
    <text evidence="1">The sequence shown here is derived from an EMBL/GenBank/DDBJ whole genome shotgun (WGS) entry which is preliminary data.</text>
</comment>
<name>A0A7W8NF29_9DEIO</name>
<accession>A0A7W8NF29</accession>
<reference evidence="1 2" key="1">
    <citation type="submission" date="2020-08" db="EMBL/GenBank/DDBJ databases">
        <title>Genomic Encyclopedia of Type Strains, Phase IV (KMG-IV): sequencing the most valuable type-strain genomes for metagenomic binning, comparative biology and taxonomic classification.</title>
        <authorList>
            <person name="Goeker M."/>
        </authorList>
    </citation>
    <scope>NUCLEOTIDE SEQUENCE [LARGE SCALE GENOMIC DNA]</scope>
    <source>
        <strain evidence="1 2">DSM 27939</strain>
    </source>
</reference>
<organism evidence="1 2">
    <name type="scientific">Deinococcus humi</name>
    <dbReference type="NCBI Taxonomy" id="662880"/>
    <lineage>
        <taxon>Bacteria</taxon>
        <taxon>Thermotogati</taxon>
        <taxon>Deinococcota</taxon>
        <taxon>Deinococci</taxon>
        <taxon>Deinococcales</taxon>
        <taxon>Deinococcaceae</taxon>
        <taxon>Deinococcus</taxon>
    </lineage>
</organism>